<dbReference type="GO" id="GO:0097039">
    <property type="term" value="P:protein linear polyubiquitination"/>
    <property type="evidence" value="ECO:0007669"/>
    <property type="project" value="TreeGrafter"/>
</dbReference>
<dbReference type="PANTHER" id="PTHR22770:SF13">
    <property type="entry name" value="RING-TYPE DOMAIN-CONTAINING PROTEIN"/>
    <property type="match status" value="1"/>
</dbReference>
<dbReference type="GO" id="GO:0004842">
    <property type="term" value="F:ubiquitin-protein transferase activity"/>
    <property type="evidence" value="ECO:0007669"/>
    <property type="project" value="TreeGrafter"/>
</dbReference>
<feature type="domain" description="RING-type" evidence="10">
    <location>
        <begin position="126"/>
        <end position="339"/>
    </location>
</feature>
<dbReference type="Pfam" id="PF01485">
    <property type="entry name" value="IBR"/>
    <property type="match status" value="1"/>
</dbReference>
<sequence length="479" mass="54816">MNVNSCGNIDDVCDHDDQSFDMAHFGMAGQPEGMSTILTIFTTVSARDAMKELHDDVEKASEILDLPEEAAFLVLRHYNWKLDDDTLENYMNSQSSINCQLNITDYSTTGITYGVGQGPPLVKNTEPIVCPVCEESVSVGDGVALARCHHFFCAECLRRNLVYAVNKSQDLLERRCPKQGCCSLVTMSALELLLPPQELKRAQQRFLTEYLSNHPSMRCCPNELPCEGIVRVAVPRRSGPDVCCARCDLQFCFKCTGKPHAPATCEMLEKWRKLIKEYEPSLVYIQSNTKECPNCHVPIEKDKGCNHMTCTRCRHEYCWVCLGPWVQHNNMYYQCQRGESVGEVTAEKIFLSYYTRWTNHKRSLVLEEQSLGKGLERARELAQLRDRKESFDRTLTVLQEAQRILRDCRGVLMNACVSLFFTKSVDETFHYRVRQLELCTEETSELIDVDPKLLDTDKIQRRAGQATHWCKVLRMEEVD</sequence>
<comment type="caution">
    <text evidence="11">The sequence shown here is derived from an EMBL/GenBank/DDBJ whole genome shotgun (WGS) entry which is preliminary data.</text>
</comment>
<accession>A0A1G4IB01</accession>
<gene>
    <name evidence="11" type="ORF">TEOVI_000097800</name>
</gene>
<evidence type="ECO:0000256" key="1">
    <source>
        <dbReference type="ARBA" id="ARBA00004906"/>
    </source>
</evidence>
<evidence type="ECO:0000256" key="6">
    <source>
        <dbReference type="ARBA" id="ARBA00022786"/>
    </source>
</evidence>
<dbReference type="GO" id="GO:0043161">
    <property type="term" value="P:proteasome-mediated ubiquitin-dependent protein catabolic process"/>
    <property type="evidence" value="ECO:0007669"/>
    <property type="project" value="TreeGrafter"/>
</dbReference>
<keyword evidence="6" id="KW-0833">Ubl conjugation pathway</keyword>
<evidence type="ECO:0000256" key="8">
    <source>
        <dbReference type="PROSITE-ProRule" id="PRU00175"/>
    </source>
</evidence>
<dbReference type="InterPro" id="IPR001841">
    <property type="entry name" value="Znf_RING"/>
</dbReference>
<evidence type="ECO:0000256" key="2">
    <source>
        <dbReference type="ARBA" id="ARBA00022679"/>
    </source>
</evidence>
<evidence type="ECO:0000256" key="7">
    <source>
        <dbReference type="ARBA" id="ARBA00022833"/>
    </source>
</evidence>
<organism evidence="11 12">
    <name type="scientific">Trypanosoma equiperdum</name>
    <dbReference type="NCBI Taxonomy" id="5694"/>
    <lineage>
        <taxon>Eukaryota</taxon>
        <taxon>Discoba</taxon>
        <taxon>Euglenozoa</taxon>
        <taxon>Kinetoplastea</taxon>
        <taxon>Metakinetoplastina</taxon>
        <taxon>Trypanosomatida</taxon>
        <taxon>Trypanosomatidae</taxon>
        <taxon>Trypanosoma</taxon>
    </lineage>
</organism>
<keyword evidence="12" id="KW-1185">Reference proteome</keyword>
<evidence type="ECO:0000313" key="11">
    <source>
        <dbReference type="EMBL" id="SCU69412.1"/>
    </source>
</evidence>
<dbReference type="InterPro" id="IPR017907">
    <property type="entry name" value="Znf_RING_CS"/>
</dbReference>
<dbReference type="PROSITE" id="PS51873">
    <property type="entry name" value="TRIAD"/>
    <property type="match status" value="1"/>
</dbReference>
<dbReference type="InterPro" id="IPR013083">
    <property type="entry name" value="Znf_RING/FYVE/PHD"/>
</dbReference>
<evidence type="ECO:0000259" key="9">
    <source>
        <dbReference type="PROSITE" id="PS50089"/>
    </source>
</evidence>
<keyword evidence="7" id="KW-0862">Zinc</keyword>
<dbReference type="SUPFAM" id="SSF57850">
    <property type="entry name" value="RING/U-box"/>
    <property type="match status" value="2"/>
</dbReference>
<evidence type="ECO:0000313" key="12">
    <source>
        <dbReference type="Proteomes" id="UP000195570"/>
    </source>
</evidence>
<dbReference type="InterPro" id="IPR047556">
    <property type="entry name" value="Rcat_RBR_TRIAD1"/>
</dbReference>
<dbReference type="Proteomes" id="UP000195570">
    <property type="component" value="Unassembled WGS sequence"/>
</dbReference>
<feature type="domain" description="RING-type" evidence="9">
    <location>
        <begin position="130"/>
        <end position="177"/>
    </location>
</feature>
<dbReference type="InterPro" id="IPR051628">
    <property type="entry name" value="LUBAC_E3_Ligases"/>
</dbReference>
<evidence type="ECO:0000256" key="4">
    <source>
        <dbReference type="ARBA" id="ARBA00022737"/>
    </source>
</evidence>
<comment type="pathway">
    <text evidence="1">Protein modification; protein ubiquitination.</text>
</comment>
<dbReference type="SMART" id="SM00647">
    <property type="entry name" value="IBR"/>
    <property type="match status" value="2"/>
</dbReference>
<dbReference type="CDD" id="cd20360">
    <property type="entry name" value="Rcat_RBR_TRIAD1"/>
    <property type="match status" value="1"/>
</dbReference>
<dbReference type="GO" id="GO:0008270">
    <property type="term" value="F:zinc ion binding"/>
    <property type="evidence" value="ECO:0007669"/>
    <property type="project" value="UniProtKB-KW"/>
</dbReference>
<dbReference type="GeneID" id="92374918"/>
<keyword evidence="4" id="KW-0677">Repeat</keyword>
<dbReference type="VEuPathDB" id="TriTrypDB:TEOVI_000097800"/>
<reference evidence="11" key="1">
    <citation type="submission" date="2016-09" db="EMBL/GenBank/DDBJ databases">
        <authorList>
            <person name="Hebert L."/>
            <person name="Moumen B."/>
        </authorList>
    </citation>
    <scope>NUCLEOTIDE SEQUENCE [LARGE SCALE GENOMIC DNA]</scope>
    <source>
        <strain evidence="11">OVI</strain>
    </source>
</reference>
<name>A0A1G4IB01_TRYEQ</name>
<dbReference type="Gene3D" id="3.30.40.10">
    <property type="entry name" value="Zinc/RING finger domain, C3HC4 (zinc finger)"/>
    <property type="match status" value="1"/>
</dbReference>
<dbReference type="InterPro" id="IPR044066">
    <property type="entry name" value="TRIAD_supradom"/>
</dbReference>
<dbReference type="PANTHER" id="PTHR22770">
    <property type="entry name" value="UBIQUITIN CONJUGATING ENZYME 7 INTERACTING PROTEIN-RELATED"/>
    <property type="match status" value="1"/>
</dbReference>
<dbReference type="GO" id="GO:0043130">
    <property type="term" value="F:ubiquitin binding"/>
    <property type="evidence" value="ECO:0007669"/>
    <property type="project" value="TreeGrafter"/>
</dbReference>
<dbReference type="GO" id="GO:0000151">
    <property type="term" value="C:ubiquitin ligase complex"/>
    <property type="evidence" value="ECO:0007669"/>
    <property type="project" value="TreeGrafter"/>
</dbReference>
<dbReference type="RefSeq" id="XP_067080390.1">
    <property type="nucleotide sequence ID" value="XM_067224289.1"/>
</dbReference>
<dbReference type="InterPro" id="IPR002867">
    <property type="entry name" value="IBR_dom"/>
</dbReference>
<dbReference type="PROSITE" id="PS00518">
    <property type="entry name" value="ZF_RING_1"/>
    <property type="match status" value="2"/>
</dbReference>
<keyword evidence="2" id="KW-0808">Transferase</keyword>
<dbReference type="AlphaFoldDB" id="A0A1G4IB01"/>
<keyword evidence="3" id="KW-0479">Metal-binding</keyword>
<evidence type="ECO:0000256" key="3">
    <source>
        <dbReference type="ARBA" id="ARBA00022723"/>
    </source>
</evidence>
<proteinExistence type="predicted"/>
<keyword evidence="5 8" id="KW-0863">Zinc-finger</keyword>
<evidence type="ECO:0000259" key="10">
    <source>
        <dbReference type="PROSITE" id="PS51873"/>
    </source>
</evidence>
<protein>
    <submittedName>
        <fullName evidence="11">E3 ubiquitin-protein ligase, putative</fullName>
    </submittedName>
</protein>
<dbReference type="PROSITE" id="PS50089">
    <property type="entry name" value="ZF_RING_2"/>
    <property type="match status" value="1"/>
</dbReference>
<dbReference type="Gene3D" id="1.20.120.1750">
    <property type="match status" value="1"/>
</dbReference>
<dbReference type="EMBL" id="CZPT02001211">
    <property type="protein sequence ID" value="SCU69412.1"/>
    <property type="molecule type" value="Genomic_DNA"/>
</dbReference>
<dbReference type="Pfam" id="PF22191">
    <property type="entry name" value="IBR_1"/>
    <property type="match status" value="1"/>
</dbReference>
<evidence type="ECO:0000256" key="5">
    <source>
        <dbReference type="ARBA" id="ARBA00022771"/>
    </source>
</evidence>